<organism evidence="2">
    <name type="scientific">Microviridae sp. ctJkV4</name>
    <dbReference type="NCBI Taxonomy" id="2827641"/>
    <lineage>
        <taxon>Viruses</taxon>
        <taxon>Monodnaviria</taxon>
        <taxon>Sangervirae</taxon>
        <taxon>Phixviricota</taxon>
        <taxon>Malgrandaviricetes</taxon>
        <taxon>Petitvirales</taxon>
        <taxon>Microviridae</taxon>
    </lineage>
</organism>
<reference evidence="2" key="1">
    <citation type="journal article" date="2021" name="Proc. Natl. Acad. Sci. U.S.A.">
        <title>A Catalog of Tens of Thousands of Viruses from Human Metagenomes Reveals Hidden Associations with Chronic Diseases.</title>
        <authorList>
            <person name="Tisza M.J."/>
            <person name="Buck C.B."/>
        </authorList>
    </citation>
    <scope>NUCLEOTIDE SEQUENCE</scope>
    <source>
        <strain evidence="2">CtJkV4</strain>
    </source>
</reference>
<accession>A0A8S5SII4</accession>
<evidence type="ECO:0000256" key="1">
    <source>
        <dbReference type="SAM" id="MobiDB-lite"/>
    </source>
</evidence>
<protein>
    <submittedName>
        <fullName evidence="2">Uncharacterized protein</fullName>
    </submittedName>
</protein>
<feature type="compositionally biased region" description="Basic and acidic residues" evidence="1">
    <location>
        <begin position="7"/>
        <end position="16"/>
    </location>
</feature>
<proteinExistence type="predicted"/>
<feature type="region of interest" description="Disordered" evidence="1">
    <location>
        <begin position="1"/>
        <end position="51"/>
    </location>
</feature>
<dbReference type="EMBL" id="BK032604">
    <property type="protein sequence ID" value="DAF50876.1"/>
    <property type="molecule type" value="Genomic_DNA"/>
</dbReference>
<feature type="compositionally biased region" description="Basic residues" evidence="1">
    <location>
        <begin position="27"/>
        <end position="51"/>
    </location>
</feature>
<name>A0A8S5SII4_9VIRU</name>
<sequence>MNRKHDAHSAKKEDFIKPSSALAPHGRALKRLSKQRSKKKGYKIITKCKKH</sequence>
<evidence type="ECO:0000313" key="2">
    <source>
        <dbReference type="EMBL" id="DAF50876.1"/>
    </source>
</evidence>